<organism evidence="3 4">
    <name type="scientific">Paractinoplanes tereljensis</name>
    <dbReference type="NCBI Taxonomy" id="571912"/>
    <lineage>
        <taxon>Bacteria</taxon>
        <taxon>Bacillati</taxon>
        <taxon>Actinomycetota</taxon>
        <taxon>Actinomycetes</taxon>
        <taxon>Micromonosporales</taxon>
        <taxon>Micromonosporaceae</taxon>
        <taxon>Paractinoplanes</taxon>
    </lineage>
</organism>
<dbReference type="InterPro" id="IPR013094">
    <property type="entry name" value="AB_hydrolase_3"/>
</dbReference>
<gene>
    <name evidence="3" type="ORF">Ate02nite_19620</name>
</gene>
<dbReference type="SUPFAM" id="SSF53474">
    <property type="entry name" value="alpha/beta-Hydrolases"/>
    <property type="match status" value="1"/>
</dbReference>
<dbReference type="Pfam" id="PF07859">
    <property type="entry name" value="Abhydrolase_3"/>
    <property type="match status" value="1"/>
</dbReference>
<sequence length="181" mass="18758">MQIVTAFDGAVANAGALGGDPARVSIGGASAGGNLAASAAMRLRDRDGVRPASLMLVYPVLHRDVPAVDEELGAMLAGLPEFLTFPSAAMKAINENYADGALDDPYVFPAGHDLRGLPSTYIIDAEADRLRKSGEGFAAELALAGVDVTVVRERGTAHGYLNEPGGPAAIRTIDRLTAWLS</sequence>
<keyword evidence="4" id="KW-1185">Reference proteome</keyword>
<accession>A0A919NJX3</accession>
<protein>
    <recommendedName>
        <fullName evidence="2">Alpha/beta hydrolase fold-3 domain-containing protein</fullName>
    </recommendedName>
</protein>
<reference evidence="3" key="1">
    <citation type="submission" date="2021-01" db="EMBL/GenBank/DDBJ databases">
        <title>Whole genome shotgun sequence of Actinoplanes tereljensis NBRC 105297.</title>
        <authorList>
            <person name="Komaki H."/>
            <person name="Tamura T."/>
        </authorList>
    </citation>
    <scope>NUCLEOTIDE SEQUENCE</scope>
    <source>
        <strain evidence="3">NBRC 105297</strain>
    </source>
</reference>
<proteinExistence type="predicted"/>
<dbReference type="EMBL" id="BOMY01000013">
    <property type="protein sequence ID" value="GIF19232.1"/>
    <property type="molecule type" value="Genomic_DNA"/>
</dbReference>
<dbReference type="Proteomes" id="UP000623608">
    <property type="component" value="Unassembled WGS sequence"/>
</dbReference>
<dbReference type="PANTHER" id="PTHR48081:SF8">
    <property type="entry name" value="ALPHA_BETA HYDROLASE FOLD-3 DOMAIN-CONTAINING PROTEIN-RELATED"/>
    <property type="match status" value="1"/>
</dbReference>
<dbReference type="InterPro" id="IPR029058">
    <property type="entry name" value="AB_hydrolase_fold"/>
</dbReference>
<evidence type="ECO:0000313" key="4">
    <source>
        <dbReference type="Proteomes" id="UP000623608"/>
    </source>
</evidence>
<dbReference type="GO" id="GO:0016787">
    <property type="term" value="F:hydrolase activity"/>
    <property type="evidence" value="ECO:0007669"/>
    <property type="project" value="UniProtKB-KW"/>
</dbReference>
<dbReference type="Gene3D" id="3.40.50.1820">
    <property type="entry name" value="alpha/beta hydrolase"/>
    <property type="match status" value="1"/>
</dbReference>
<keyword evidence="1" id="KW-0378">Hydrolase</keyword>
<dbReference type="AlphaFoldDB" id="A0A919NJX3"/>
<name>A0A919NJX3_9ACTN</name>
<evidence type="ECO:0000259" key="2">
    <source>
        <dbReference type="Pfam" id="PF07859"/>
    </source>
</evidence>
<dbReference type="InterPro" id="IPR050300">
    <property type="entry name" value="GDXG_lipolytic_enzyme"/>
</dbReference>
<evidence type="ECO:0000313" key="3">
    <source>
        <dbReference type="EMBL" id="GIF19232.1"/>
    </source>
</evidence>
<comment type="caution">
    <text evidence="3">The sequence shown here is derived from an EMBL/GenBank/DDBJ whole genome shotgun (WGS) entry which is preliminary data.</text>
</comment>
<dbReference type="PANTHER" id="PTHR48081">
    <property type="entry name" value="AB HYDROLASE SUPERFAMILY PROTEIN C4A8.06C"/>
    <property type="match status" value="1"/>
</dbReference>
<evidence type="ECO:0000256" key="1">
    <source>
        <dbReference type="ARBA" id="ARBA00022801"/>
    </source>
</evidence>
<feature type="domain" description="Alpha/beta hydrolase fold-3" evidence="2">
    <location>
        <begin position="3"/>
        <end position="161"/>
    </location>
</feature>